<dbReference type="EC" id="3.1.-.-" evidence="6"/>
<evidence type="ECO:0000256" key="3">
    <source>
        <dbReference type="ARBA" id="ARBA00022763"/>
    </source>
</evidence>
<proteinExistence type="inferred from homology"/>
<dbReference type="PIRSF" id="PIRSF018267">
    <property type="entry name" value="VSR_endonuc"/>
    <property type="match status" value="1"/>
</dbReference>
<keyword evidence="8" id="KW-1185">Reference proteome</keyword>
<evidence type="ECO:0000256" key="6">
    <source>
        <dbReference type="PIRNR" id="PIRNR018267"/>
    </source>
</evidence>
<keyword evidence="2 6" id="KW-0255">Endonuclease</keyword>
<dbReference type="GO" id="GO:0016787">
    <property type="term" value="F:hydrolase activity"/>
    <property type="evidence" value="ECO:0007669"/>
    <property type="project" value="UniProtKB-KW"/>
</dbReference>
<comment type="function">
    <text evidence="6">May nick specific sequences that contain T:G mispairs resulting from m5C-deamination.</text>
</comment>
<keyword evidence="3 6" id="KW-0227">DNA damage</keyword>
<evidence type="ECO:0000256" key="5">
    <source>
        <dbReference type="ARBA" id="ARBA00023204"/>
    </source>
</evidence>
<dbReference type="GO" id="GO:0006298">
    <property type="term" value="P:mismatch repair"/>
    <property type="evidence" value="ECO:0007669"/>
    <property type="project" value="UniProtKB-UniRule"/>
</dbReference>
<keyword evidence="1 6" id="KW-0540">Nuclease</keyword>
<dbReference type="EMBL" id="FMAG01000015">
    <property type="protein sequence ID" value="SCB50397.1"/>
    <property type="molecule type" value="Genomic_DNA"/>
</dbReference>
<keyword evidence="5 6" id="KW-0234">DNA repair</keyword>
<dbReference type="AlphaFoldDB" id="A0A1C3XDM6"/>
<evidence type="ECO:0000313" key="8">
    <source>
        <dbReference type="Proteomes" id="UP000199101"/>
    </source>
</evidence>
<protein>
    <recommendedName>
        <fullName evidence="6">Very short patch repair endonuclease</fullName>
        <ecNumber evidence="6">3.1.-.-</ecNumber>
    </recommendedName>
</protein>
<comment type="similarity">
    <text evidence="6">Belongs to the vsr family.</text>
</comment>
<dbReference type="GO" id="GO:0004519">
    <property type="term" value="F:endonuclease activity"/>
    <property type="evidence" value="ECO:0007669"/>
    <property type="project" value="UniProtKB-KW"/>
</dbReference>
<dbReference type="SUPFAM" id="SSF52980">
    <property type="entry name" value="Restriction endonuclease-like"/>
    <property type="match status" value="1"/>
</dbReference>
<dbReference type="OrthoDB" id="9801520at2"/>
<dbReference type="Proteomes" id="UP000199101">
    <property type="component" value="Unassembled WGS sequence"/>
</dbReference>
<dbReference type="Pfam" id="PF03852">
    <property type="entry name" value="Vsr"/>
    <property type="match status" value="1"/>
</dbReference>
<gene>
    <name evidence="7" type="ORF">GA0061103_0830</name>
</gene>
<evidence type="ECO:0000256" key="4">
    <source>
        <dbReference type="ARBA" id="ARBA00022801"/>
    </source>
</evidence>
<dbReference type="Gene3D" id="3.40.960.10">
    <property type="entry name" value="VSR Endonuclease"/>
    <property type="match status" value="1"/>
</dbReference>
<sequence>MADKLTPEARSVLMGRVKSKDTKPETVVRRMAHSLGFRFRLHGEDLPGHPDLVFRAKRKVIFVHGCFWHRHDCARATVPSTNVAFWVDKFAKNVARDRAVVDALHQMGWSTLIIWECETRNREELAQRLTGYLQTGAH</sequence>
<evidence type="ECO:0000256" key="1">
    <source>
        <dbReference type="ARBA" id="ARBA00022722"/>
    </source>
</evidence>
<dbReference type="InterPro" id="IPR011335">
    <property type="entry name" value="Restrct_endonuc-II-like"/>
</dbReference>
<dbReference type="RefSeq" id="WP_092720188.1">
    <property type="nucleotide sequence ID" value="NZ_FMAG01000015.1"/>
</dbReference>
<accession>A0A1C3XDM6</accession>
<name>A0A1C3XDM6_9HYPH</name>
<evidence type="ECO:0000313" key="7">
    <source>
        <dbReference type="EMBL" id="SCB50397.1"/>
    </source>
</evidence>
<keyword evidence="4 6" id="KW-0378">Hydrolase</keyword>
<dbReference type="CDD" id="cd00221">
    <property type="entry name" value="Vsr"/>
    <property type="match status" value="1"/>
</dbReference>
<dbReference type="NCBIfam" id="TIGR00632">
    <property type="entry name" value="vsr"/>
    <property type="match status" value="1"/>
</dbReference>
<reference evidence="8" key="1">
    <citation type="submission" date="2016-08" db="EMBL/GenBank/DDBJ databases">
        <authorList>
            <person name="Varghese N."/>
            <person name="Submissions Spin"/>
        </authorList>
    </citation>
    <scope>NUCLEOTIDE SEQUENCE [LARGE SCALE GENOMIC DNA]</scope>
    <source>
        <strain evidence="8">HAMBI 2975</strain>
    </source>
</reference>
<dbReference type="STRING" id="410764.GA0061103_0830"/>
<evidence type="ECO:0000256" key="2">
    <source>
        <dbReference type="ARBA" id="ARBA00022759"/>
    </source>
</evidence>
<organism evidence="7 8">
    <name type="scientific">Rhizobium multihospitium</name>
    <dbReference type="NCBI Taxonomy" id="410764"/>
    <lineage>
        <taxon>Bacteria</taxon>
        <taxon>Pseudomonadati</taxon>
        <taxon>Pseudomonadota</taxon>
        <taxon>Alphaproteobacteria</taxon>
        <taxon>Hyphomicrobiales</taxon>
        <taxon>Rhizobiaceae</taxon>
        <taxon>Rhizobium/Agrobacterium group</taxon>
        <taxon>Rhizobium</taxon>
    </lineage>
</organism>
<dbReference type="InterPro" id="IPR004603">
    <property type="entry name" value="DNA_mismatch_endonuc_vsr"/>
</dbReference>